<protein>
    <submittedName>
        <fullName evidence="1">Uncharacterized protein</fullName>
    </submittedName>
</protein>
<organism evidence="1">
    <name type="scientific">Siphoviridae sp. ctAvK3</name>
    <dbReference type="NCBI Taxonomy" id="2826184"/>
    <lineage>
        <taxon>Viruses</taxon>
        <taxon>Duplodnaviria</taxon>
        <taxon>Heunggongvirae</taxon>
        <taxon>Uroviricota</taxon>
        <taxon>Caudoviricetes</taxon>
    </lineage>
</organism>
<evidence type="ECO:0000313" key="1">
    <source>
        <dbReference type="EMBL" id="DAD81944.1"/>
    </source>
</evidence>
<reference evidence="1" key="1">
    <citation type="journal article" date="2021" name="Proc. Natl. Acad. Sci. U.S.A.">
        <title>A Catalog of Tens of Thousands of Viruses from Human Metagenomes Reveals Hidden Associations with Chronic Diseases.</title>
        <authorList>
            <person name="Tisza M.J."/>
            <person name="Buck C.B."/>
        </authorList>
    </citation>
    <scope>NUCLEOTIDE SEQUENCE</scope>
    <source>
        <strain evidence="1">CtAvK3</strain>
    </source>
</reference>
<dbReference type="EMBL" id="BK014910">
    <property type="protein sequence ID" value="DAD81944.1"/>
    <property type="molecule type" value="Genomic_DNA"/>
</dbReference>
<sequence>MTWKASCQRGVLFMLFDLLTDERSDRFPPLLTIFFHAFLFRVAVVLADAQIAPDDPSAVDVTFYEVDDFSGHVGFLLGTRKEPHACAALIVHFIRFSVGDAEVIQIFFHRVLRCQTGVHQEALFVFPAGQAAIVVEPEFVRDDEGDDSIVQAFLEQDQPSDAAISVLKRVDGLKVRMERHQRFQRLFLLLIFRQQSGHFRADVFRRCGHVIAHLIGEFLVVSYGKSIHQTVLRAGFQQGVKLLDVRLGQLFFRRVNDEIHTAEVIDRFHDVIDRDDRVFLQTDGFRFVDEAGLILRELTALDVVGIVGHIHLNAVIDPAVGLMLALSLQPGQQAVRLTGFSGRLDRIRWNEPHSILLFRAGNASVFAKCPHLTFPNAPLEGCLLNRLHKFSPPFQYTTDSEDYQRCFHEMTR</sequence>
<name>A0A8S5MIB7_9CAUD</name>
<accession>A0A8S5MIB7</accession>
<proteinExistence type="predicted"/>